<accession>A0A2W2EJA5</accession>
<organism evidence="2 3">
    <name type="scientific">Nonomuraea aridisoli</name>
    <dbReference type="NCBI Taxonomy" id="2070368"/>
    <lineage>
        <taxon>Bacteria</taxon>
        <taxon>Bacillati</taxon>
        <taxon>Actinomycetota</taxon>
        <taxon>Actinomycetes</taxon>
        <taxon>Streptosporangiales</taxon>
        <taxon>Streptosporangiaceae</taxon>
        <taxon>Nonomuraea</taxon>
    </lineage>
</organism>
<gene>
    <name evidence="2" type="ORF">C1J01_33035</name>
</gene>
<reference evidence="2 3" key="1">
    <citation type="submission" date="2018-01" db="EMBL/GenBank/DDBJ databases">
        <title>Draft genome sequence of Nonomuraea sp. KC333.</title>
        <authorList>
            <person name="Sahin N."/>
            <person name="Saygin H."/>
            <person name="Ay H."/>
        </authorList>
    </citation>
    <scope>NUCLEOTIDE SEQUENCE [LARGE SCALE GENOMIC DNA]</scope>
    <source>
        <strain evidence="2 3">KC333</strain>
    </source>
</reference>
<comment type="caution">
    <text evidence="2">The sequence shown here is derived from an EMBL/GenBank/DDBJ whole genome shotgun (WGS) entry which is preliminary data.</text>
</comment>
<feature type="non-terminal residue" evidence="2">
    <location>
        <position position="135"/>
    </location>
</feature>
<evidence type="ECO:0000256" key="1">
    <source>
        <dbReference type="SAM" id="SignalP"/>
    </source>
</evidence>
<evidence type="ECO:0000313" key="2">
    <source>
        <dbReference type="EMBL" id="PZG12338.1"/>
    </source>
</evidence>
<dbReference type="OrthoDB" id="7949713at2"/>
<proteinExistence type="predicted"/>
<keyword evidence="1" id="KW-0732">Signal</keyword>
<feature type="signal peptide" evidence="1">
    <location>
        <begin position="1"/>
        <end position="22"/>
    </location>
</feature>
<feature type="chain" id="PRO_5039341076" description="Secreted protein" evidence="1">
    <location>
        <begin position="23"/>
        <end position="135"/>
    </location>
</feature>
<sequence>MRRTLIATALALLATGCGGGQSGTGVASVAAASADPADPAEPVVRAGATATADRAEQGRKFAQCMREHGIPMEDPGADGGGGLSTIIKDVDKKKLRDATEACRAHVPVKDRARVDPEQVDKLRELARCMRENGVD</sequence>
<dbReference type="RefSeq" id="WP_111182904.1">
    <property type="nucleotide sequence ID" value="NZ_POUD01000189.1"/>
</dbReference>
<evidence type="ECO:0008006" key="4">
    <source>
        <dbReference type="Google" id="ProtNLM"/>
    </source>
</evidence>
<protein>
    <recommendedName>
        <fullName evidence="4">Secreted protein</fullName>
    </recommendedName>
</protein>
<dbReference type="AlphaFoldDB" id="A0A2W2EJA5"/>
<dbReference type="EMBL" id="POUD01000189">
    <property type="protein sequence ID" value="PZG12338.1"/>
    <property type="molecule type" value="Genomic_DNA"/>
</dbReference>
<evidence type="ECO:0000313" key="3">
    <source>
        <dbReference type="Proteomes" id="UP000249304"/>
    </source>
</evidence>
<dbReference type="Proteomes" id="UP000249304">
    <property type="component" value="Unassembled WGS sequence"/>
</dbReference>
<name>A0A2W2EJA5_9ACTN</name>
<keyword evidence="3" id="KW-1185">Reference proteome</keyword>
<dbReference type="PROSITE" id="PS51257">
    <property type="entry name" value="PROKAR_LIPOPROTEIN"/>
    <property type="match status" value="1"/>
</dbReference>